<protein>
    <submittedName>
        <fullName evidence="1">Uncharacterized protein</fullName>
    </submittedName>
</protein>
<accession>A0ACC1T3N8</accession>
<dbReference type="Proteomes" id="UP001148662">
    <property type="component" value="Unassembled WGS sequence"/>
</dbReference>
<evidence type="ECO:0000313" key="2">
    <source>
        <dbReference type="Proteomes" id="UP001148662"/>
    </source>
</evidence>
<gene>
    <name evidence="1" type="ORF">NM688_g4179</name>
</gene>
<reference evidence="1" key="1">
    <citation type="submission" date="2022-07" db="EMBL/GenBank/DDBJ databases">
        <title>Genome Sequence of Phlebia brevispora.</title>
        <authorList>
            <person name="Buettner E."/>
        </authorList>
    </citation>
    <scope>NUCLEOTIDE SEQUENCE</scope>
    <source>
        <strain evidence="1">MPL23</strain>
    </source>
</reference>
<comment type="caution">
    <text evidence="1">The sequence shown here is derived from an EMBL/GenBank/DDBJ whole genome shotgun (WGS) entry which is preliminary data.</text>
</comment>
<sequence length="330" mass="36224">MVAHKGFSAWICSGGERLPEYEVAVEPNSNKAFCWIACEIGQSFSVRWEDHGSGIDSAGFIILDGFTVPGRFLFGSGTAERGGVRVAGDVERPFIFDEIARGAHVKNKDLGTIVLKIKLVKRLGLTHKPNKPMQVPSPVKGRTYTSYTAAVGYGHAQDVEMQFPKTWACEPYDPRHPGSFVVFVFRYRQKEFLITQGIMPDADVEMEDVSQDNGNTSTGSTTNRALLNAIKLPSLKLPASAPTSRQSSYTYTFPSEEISPISMASNSSGSSSGSRNWSHGSRRHASDTHQQLPAVPSATRVTHAAKYYREHTFYVGEQEVPISKRSVSGK</sequence>
<name>A0ACC1T3N8_9APHY</name>
<keyword evidence="2" id="KW-1185">Reference proteome</keyword>
<proteinExistence type="predicted"/>
<organism evidence="1 2">
    <name type="scientific">Phlebia brevispora</name>
    <dbReference type="NCBI Taxonomy" id="194682"/>
    <lineage>
        <taxon>Eukaryota</taxon>
        <taxon>Fungi</taxon>
        <taxon>Dikarya</taxon>
        <taxon>Basidiomycota</taxon>
        <taxon>Agaricomycotina</taxon>
        <taxon>Agaricomycetes</taxon>
        <taxon>Polyporales</taxon>
        <taxon>Meruliaceae</taxon>
        <taxon>Phlebia</taxon>
    </lineage>
</organism>
<evidence type="ECO:0000313" key="1">
    <source>
        <dbReference type="EMBL" id="KAJ3552380.1"/>
    </source>
</evidence>
<dbReference type="EMBL" id="JANHOG010000667">
    <property type="protein sequence ID" value="KAJ3552380.1"/>
    <property type="molecule type" value="Genomic_DNA"/>
</dbReference>